<evidence type="ECO:0000313" key="2">
    <source>
        <dbReference type="EMBL" id="MFD2703349.1"/>
    </source>
</evidence>
<evidence type="ECO:0000256" key="1">
    <source>
        <dbReference type="SAM" id="MobiDB-lite"/>
    </source>
</evidence>
<dbReference type="EMBL" id="JBHUMJ010000011">
    <property type="protein sequence ID" value="MFD2703349.1"/>
    <property type="molecule type" value="Genomic_DNA"/>
</dbReference>
<dbReference type="Proteomes" id="UP001597540">
    <property type="component" value="Unassembled WGS sequence"/>
</dbReference>
<feature type="region of interest" description="Disordered" evidence="1">
    <location>
        <begin position="1"/>
        <end position="84"/>
    </location>
</feature>
<protein>
    <submittedName>
        <fullName evidence="2">Uncharacterized protein</fullName>
    </submittedName>
</protein>
<reference evidence="3" key="1">
    <citation type="journal article" date="2019" name="Int. J. Syst. Evol. Microbiol.">
        <title>The Global Catalogue of Microorganisms (GCM) 10K type strain sequencing project: providing services to taxonomists for standard genome sequencing and annotation.</title>
        <authorList>
            <consortium name="The Broad Institute Genomics Platform"/>
            <consortium name="The Broad Institute Genome Sequencing Center for Infectious Disease"/>
            <person name="Wu L."/>
            <person name="Ma J."/>
        </authorList>
    </citation>
    <scope>NUCLEOTIDE SEQUENCE [LARGE SCALE GENOMIC DNA]</scope>
    <source>
        <strain evidence="3">KCTC 33849</strain>
    </source>
</reference>
<dbReference type="RefSeq" id="WP_379264857.1">
    <property type="nucleotide sequence ID" value="NZ_JBHUMJ010000011.1"/>
</dbReference>
<evidence type="ECO:0000313" key="3">
    <source>
        <dbReference type="Proteomes" id="UP001597540"/>
    </source>
</evidence>
<accession>A0ABW5SVX4</accession>
<keyword evidence="3" id="KW-1185">Reference proteome</keyword>
<comment type="caution">
    <text evidence="2">The sequence shown here is derived from an EMBL/GenBank/DDBJ whole genome shotgun (WGS) entry which is preliminary data.</text>
</comment>
<gene>
    <name evidence="2" type="ORF">ACFSVM_23220</name>
</gene>
<name>A0ABW5SVX4_9BACL</name>
<proteinExistence type="predicted"/>
<sequence>MGQSSEASLALAGADEVRRQKRSSRAWGTESEASLAPRRADEVRRLSASTHKSHAAKQPDGNIRQASSHRGSTLHRNHSKFELN</sequence>
<organism evidence="2 3">
    <name type="scientific">Paenibacillus shunpengii</name>
    <dbReference type="NCBI Taxonomy" id="2054424"/>
    <lineage>
        <taxon>Bacteria</taxon>
        <taxon>Bacillati</taxon>
        <taxon>Bacillota</taxon>
        <taxon>Bacilli</taxon>
        <taxon>Bacillales</taxon>
        <taxon>Paenibacillaceae</taxon>
        <taxon>Paenibacillus</taxon>
    </lineage>
</organism>